<evidence type="ECO:0000313" key="4">
    <source>
        <dbReference type="Proteomes" id="UP000002357"/>
    </source>
</evidence>
<feature type="region of interest" description="Disordered" evidence="1">
    <location>
        <begin position="1"/>
        <end position="64"/>
    </location>
</feature>
<reference evidence="3 4" key="1">
    <citation type="journal article" date="2010" name="Genome Biol. Evol.">
        <title>The sequence of a 1.8-mb bacterial linear plasmid reveals a rich evolutionary reservoir of secondary metabolic pathways.</title>
        <authorList>
            <person name="Medema M.H."/>
            <person name="Trefzer A."/>
            <person name="Kovalchuk A."/>
            <person name="van den Berg M."/>
            <person name="Mueller U."/>
            <person name="Heijne W."/>
            <person name="Wu L."/>
            <person name="Alam M.T."/>
            <person name="Ronning C.M."/>
            <person name="Nierman W.C."/>
            <person name="Bovenberg R.A.L."/>
            <person name="Breitling R."/>
            <person name="Takano E."/>
        </authorList>
    </citation>
    <scope>NUCLEOTIDE SEQUENCE [LARGE SCALE GENOMIC DNA]</scope>
    <source>
        <strain evidence="4">ATCC 27064 / DSM 738 / JCM 4710 / NBRC 13307 / NCIMB 12785 / NRRL 3585 / VKM Ac-602</strain>
    </source>
</reference>
<keyword evidence="2" id="KW-1133">Transmembrane helix</keyword>
<feature type="transmembrane region" description="Helical" evidence="2">
    <location>
        <begin position="266"/>
        <end position="284"/>
    </location>
</feature>
<feature type="transmembrane region" description="Helical" evidence="2">
    <location>
        <begin position="82"/>
        <end position="99"/>
    </location>
</feature>
<dbReference type="eggNOG" id="COG2978">
    <property type="taxonomic scope" value="Bacteria"/>
</dbReference>
<name>E2Q0D2_STRCL</name>
<evidence type="ECO:0000256" key="2">
    <source>
        <dbReference type="SAM" id="Phobius"/>
    </source>
</evidence>
<feature type="transmembrane region" description="Helical" evidence="2">
    <location>
        <begin position="360"/>
        <end position="382"/>
    </location>
</feature>
<dbReference type="Proteomes" id="UP000002357">
    <property type="component" value="Chromosome"/>
</dbReference>
<gene>
    <name evidence="3" type="primary">abgT</name>
    <name evidence="3" type="ORF">SCLAV_5408</name>
</gene>
<accession>E2Q0D2</accession>
<organism evidence="3 4">
    <name type="scientific">Streptomyces clavuligerus</name>
    <dbReference type="NCBI Taxonomy" id="1901"/>
    <lineage>
        <taxon>Bacteria</taxon>
        <taxon>Bacillati</taxon>
        <taxon>Actinomycetota</taxon>
        <taxon>Actinomycetes</taxon>
        <taxon>Kitasatosporales</taxon>
        <taxon>Streptomycetaceae</taxon>
        <taxon>Streptomyces</taxon>
    </lineage>
</organism>
<feature type="transmembrane region" description="Helical" evidence="2">
    <location>
        <begin position="137"/>
        <end position="156"/>
    </location>
</feature>
<keyword evidence="4" id="KW-1185">Reference proteome</keyword>
<dbReference type="AlphaFoldDB" id="E2Q0D2"/>
<sequence length="566" mass="59046">MQRNPTAPRVHHDGSSRTGPLPFARGVAAPCPRSAVTPEEPVMSTPTVRTREVPPTGPGAPGRGSRLLDLIERAGNALPHPFWLFWMLCAVVAVASWALNAGGLTVEDPSSGDPVGVRSALSADAVRDLITGAEESFVTFGPLGTVLMVMLGVAVAERSGLFEALARRMLSGLSPRTVVLGVALGGVLGKFLSDSAYVVLIPLGAVAFRAVGRSPLLGMIVAFVSINAAGDANPLIAPGDALFASVATEAAQLIDKGAVVRPTDNMYFTTVSAFVLAGTIALVVDKILAKREHHLVPDADLEAAAARQVVAAQVDDATELRALKLTGAAVLGYAALILLAMLPTASPLRGESGAIVESTFMNSIAVFLTAFFLFIGSVYGLLTGQIKGSRAIPQFMAEGVRSIAPLLVLFFAVSQFLALFKWTGIATVVAVEGADFLRGLGAPTLLLFSLLIVVIAMLNLVITSGSALWSLIAPALVPMLMLLGTNPATTMALYRIADSCTNSITPMSTSFMLCVGYLQTLRRSAGIGTLVSFTLPVAMIMLVVWTALFFAWYALGIPLGPGAPVR</sequence>
<evidence type="ECO:0000256" key="1">
    <source>
        <dbReference type="SAM" id="MobiDB-lite"/>
    </source>
</evidence>
<proteinExistence type="predicted"/>
<dbReference type="InterPro" id="IPR004697">
    <property type="entry name" value="AbgT"/>
</dbReference>
<keyword evidence="2" id="KW-0812">Transmembrane</keyword>
<keyword evidence="2" id="KW-0472">Membrane</keyword>
<dbReference type="EMBL" id="CM000913">
    <property type="protein sequence ID" value="EFG10475.1"/>
    <property type="molecule type" value="Genomic_DNA"/>
</dbReference>
<dbReference type="Pfam" id="PF03806">
    <property type="entry name" value="ABG_transport"/>
    <property type="match status" value="1"/>
</dbReference>
<feature type="transmembrane region" description="Helical" evidence="2">
    <location>
        <begin position="440"/>
        <end position="460"/>
    </location>
</feature>
<dbReference type="GO" id="GO:0015558">
    <property type="term" value="F:secondary active p-aminobenzoyl-glutamate transmembrane transporter activity"/>
    <property type="evidence" value="ECO:0007669"/>
    <property type="project" value="InterPro"/>
</dbReference>
<dbReference type="PANTHER" id="PTHR30282">
    <property type="entry name" value="P-AMINOBENZOYL GLUTAMATE TRANSPORTER"/>
    <property type="match status" value="1"/>
</dbReference>
<feature type="transmembrane region" description="Helical" evidence="2">
    <location>
        <begin position="504"/>
        <end position="521"/>
    </location>
</feature>
<dbReference type="STRING" id="1901.BB341_01495"/>
<feature type="transmembrane region" description="Helical" evidence="2">
    <location>
        <begin position="467"/>
        <end position="484"/>
    </location>
</feature>
<evidence type="ECO:0000313" key="3">
    <source>
        <dbReference type="EMBL" id="EFG10475.1"/>
    </source>
</evidence>
<protein>
    <submittedName>
        <fullName evidence="3">Cryptic aminobenzoyl-glutamate transporter</fullName>
    </submittedName>
</protein>
<feature type="transmembrane region" description="Helical" evidence="2">
    <location>
        <begin position="177"/>
        <end position="208"/>
    </location>
</feature>
<feature type="transmembrane region" description="Helical" evidence="2">
    <location>
        <begin position="403"/>
        <end position="420"/>
    </location>
</feature>
<dbReference type="PANTHER" id="PTHR30282:SF0">
    <property type="entry name" value="P-AMINOBENZOYL-GLUTAMATE TRANSPORT PROTEIN"/>
    <property type="match status" value="1"/>
</dbReference>
<feature type="transmembrane region" description="Helical" evidence="2">
    <location>
        <begin position="533"/>
        <end position="555"/>
    </location>
</feature>
<feature type="transmembrane region" description="Helical" evidence="2">
    <location>
        <begin position="330"/>
        <end position="348"/>
    </location>
</feature>
<dbReference type="GO" id="GO:1902604">
    <property type="term" value="P:p-aminobenzoyl-glutamate transmembrane transport"/>
    <property type="evidence" value="ECO:0007669"/>
    <property type="project" value="InterPro"/>
</dbReference>